<dbReference type="AlphaFoldDB" id="A0AAW2ZRZ0"/>
<keyword evidence="5" id="KW-1185">Reference proteome</keyword>
<evidence type="ECO:0000256" key="2">
    <source>
        <dbReference type="ARBA" id="ARBA00023002"/>
    </source>
</evidence>
<dbReference type="Proteomes" id="UP001431209">
    <property type="component" value="Unassembled WGS sequence"/>
</dbReference>
<comment type="caution">
    <text evidence="4">The sequence shown here is derived from an EMBL/GenBank/DDBJ whole genome shotgun (WGS) entry which is preliminary data.</text>
</comment>
<reference evidence="4 5" key="1">
    <citation type="submission" date="2024-03" db="EMBL/GenBank/DDBJ databases">
        <title>The Acrasis kona genome and developmental transcriptomes reveal deep origins of eukaryotic multicellular pathways.</title>
        <authorList>
            <person name="Sheikh S."/>
            <person name="Fu C.-J."/>
            <person name="Brown M.W."/>
            <person name="Baldauf S.L."/>
        </authorList>
    </citation>
    <scope>NUCLEOTIDE SEQUENCE [LARGE SCALE GENOMIC DNA]</scope>
    <source>
        <strain evidence="4 5">ATCC MYA-3509</strain>
    </source>
</reference>
<keyword evidence="3" id="KW-0812">Transmembrane</keyword>
<dbReference type="CDD" id="cd05327">
    <property type="entry name" value="retinol-DH_like_SDR_c_like"/>
    <property type="match status" value="1"/>
</dbReference>
<evidence type="ECO:0000256" key="3">
    <source>
        <dbReference type="SAM" id="Phobius"/>
    </source>
</evidence>
<sequence>MITSLVSSIIGWVRFFLFAFHGLYLLLLELDLPFKIKSLLGVVNIDKRTNAQIPLSVLLQKTMKQFKENKVKSEDARKKYVIITGANSGIGLETAKNLANAGYNIIAACRNKQRGEEAVAIIQRQSRNRVDVRYMHCDLSSLESVKKFAGQIISEKIPVNILVCNAGVMVPPLSRTKEGYESQLGSNYLAHVLLVKLLLDTLKNNGPSRIIMVSSEAHRGGFINWDDINSDRSYNPFLGYSQSKCCIIMFTYELHRYLQANRTKYQDKITVNTLHPGIIVTNITQNVWFPFNLAMEHVLRFVAMNAFEGSVTIVYLCLSPEVEDVSGKYFDHCMPKKSLTLTYNKYDAEKLWDWSLDQIHKFLE</sequence>
<dbReference type="SUPFAM" id="SSF51735">
    <property type="entry name" value="NAD(P)-binding Rossmann-fold domains"/>
    <property type="match status" value="1"/>
</dbReference>
<dbReference type="Pfam" id="PF00106">
    <property type="entry name" value="adh_short"/>
    <property type="match status" value="1"/>
</dbReference>
<dbReference type="PRINTS" id="PR00081">
    <property type="entry name" value="GDHRDH"/>
</dbReference>
<evidence type="ECO:0000313" key="5">
    <source>
        <dbReference type="Proteomes" id="UP001431209"/>
    </source>
</evidence>
<dbReference type="Gene3D" id="3.40.50.720">
    <property type="entry name" value="NAD(P)-binding Rossmann-like Domain"/>
    <property type="match status" value="1"/>
</dbReference>
<comment type="similarity">
    <text evidence="1">Belongs to the short-chain dehydrogenases/reductases (SDR) family.</text>
</comment>
<evidence type="ECO:0000256" key="1">
    <source>
        <dbReference type="ARBA" id="ARBA00006484"/>
    </source>
</evidence>
<dbReference type="PANTHER" id="PTHR24320:SF152">
    <property type="entry name" value="SHORT-CHAIN DEHYDROGENASE_REDUCTASE FAMILY PROTEIN"/>
    <property type="match status" value="1"/>
</dbReference>
<feature type="transmembrane region" description="Helical" evidence="3">
    <location>
        <begin position="6"/>
        <end position="27"/>
    </location>
</feature>
<proteinExistence type="inferred from homology"/>
<protein>
    <submittedName>
        <fullName evidence="4">RDH14</fullName>
    </submittedName>
</protein>
<keyword evidence="2" id="KW-0560">Oxidoreductase</keyword>
<gene>
    <name evidence="4" type="ORF">AKO1_000880</name>
</gene>
<dbReference type="EMBL" id="JAOPGA020001803">
    <property type="protein sequence ID" value="KAL0491452.1"/>
    <property type="molecule type" value="Genomic_DNA"/>
</dbReference>
<keyword evidence="3" id="KW-0472">Membrane</keyword>
<organism evidence="4 5">
    <name type="scientific">Acrasis kona</name>
    <dbReference type="NCBI Taxonomy" id="1008807"/>
    <lineage>
        <taxon>Eukaryota</taxon>
        <taxon>Discoba</taxon>
        <taxon>Heterolobosea</taxon>
        <taxon>Tetramitia</taxon>
        <taxon>Eutetramitia</taxon>
        <taxon>Acrasidae</taxon>
        <taxon>Acrasis</taxon>
    </lineage>
</organism>
<dbReference type="InterPro" id="IPR002347">
    <property type="entry name" value="SDR_fam"/>
</dbReference>
<dbReference type="PANTHER" id="PTHR24320">
    <property type="entry name" value="RETINOL DEHYDROGENASE"/>
    <property type="match status" value="1"/>
</dbReference>
<dbReference type="InterPro" id="IPR036291">
    <property type="entry name" value="NAD(P)-bd_dom_sf"/>
</dbReference>
<keyword evidence="3" id="KW-1133">Transmembrane helix</keyword>
<name>A0AAW2ZRZ0_9EUKA</name>
<accession>A0AAW2ZRZ0</accession>
<dbReference type="GO" id="GO:0016491">
    <property type="term" value="F:oxidoreductase activity"/>
    <property type="evidence" value="ECO:0007669"/>
    <property type="project" value="UniProtKB-KW"/>
</dbReference>
<evidence type="ECO:0000313" key="4">
    <source>
        <dbReference type="EMBL" id="KAL0491452.1"/>
    </source>
</evidence>